<comment type="caution">
    <text evidence="2">The sequence shown here is derived from an EMBL/GenBank/DDBJ whole genome shotgun (WGS) entry which is preliminary data.</text>
</comment>
<feature type="region of interest" description="Disordered" evidence="1">
    <location>
        <begin position="109"/>
        <end position="129"/>
    </location>
</feature>
<proteinExistence type="predicted"/>
<name>A0AAD7ZBW9_DIPPU</name>
<dbReference type="AlphaFoldDB" id="A0AAD7ZBW9"/>
<protein>
    <submittedName>
        <fullName evidence="2">Uncharacterized protein</fullName>
    </submittedName>
</protein>
<feature type="compositionally biased region" description="Low complexity" evidence="1">
    <location>
        <begin position="109"/>
        <end position="119"/>
    </location>
</feature>
<keyword evidence="3" id="KW-1185">Reference proteome</keyword>
<evidence type="ECO:0000256" key="1">
    <source>
        <dbReference type="SAM" id="MobiDB-lite"/>
    </source>
</evidence>
<reference evidence="2" key="1">
    <citation type="journal article" date="2023" name="IScience">
        <title>Live-bearing cockroach genome reveals convergent evolutionary mechanisms linked to viviparity in insects and beyond.</title>
        <authorList>
            <person name="Fouks B."/>
            <person name="Harrison M.C."/>
            <person name="Mikhailova A.A."/>
            <person name="Marchal E."/>
            <person name="English S."/>
            <person name="Carruthers M."/>
            <person name="Jennings E.C."/>
            <person name="Chiamaka E.L."/>
            <person name="Frigard R.A."/>
            <person name="Pippel M."/>
            <person name="Attardo G.M."/>
            <person name="Benoit J.B."/>
            <person name="Bornberg-Bauer E."/>
            <person name="Tobe S.S."/>
        </authorList>
    </citation>
    <scope>NUCLEOTIDE SEQUENCE</scope>
    <source>
        <strain evidence="2">Stay&amp;Tobe</strain>
    </source>
</reference>
<dbReference type="EMBL" id="JASPKZ010009365">
    <property type="protein sequence ID" value="KAJ9577337.1"/>
    <property type="molecule type" value="Genomic_DNA"/>
</dbReference>
<sequence>MLAPNGDKPSPIITSSINMEHTGNNKSIINQSASNVIKKQASVNVAKPSSPRQFFARLYGNLDAADNNVTKTEAPRTLNSPSPISTQTKSSKSPLHEESTVSVSFASSSSSNCSIFTSSNRKHTDNKTNSHARWTFSSRILCLLNSDPLPTMQRDHSRGQRVALLVRPTVIKFQPNFLFPFTIQE</sequence>
<dbReference type="Proteomes" id="UP001233999">
    <property type="component" value="Unassembled WGS sequence"/>
</dbReference>
<accession>A0AAD7ZBW9</accession>
<feature type="compositionally biased region" description="Polar residues" evidence="1">
    <location>
        <begin position="67"/>
        <end position="93"/>
    </location>
</feature>
<evidence type="ECO:0000313" key="2">
    <source>
        <dbReference type="EMBL" id="KAJ9577337.1"/>
    </source>
</evidence>
<feature type="region of interest" description="Disordered" evidence="1">
    <location>
        <begin position="66"/>
        <end position="97"/>
    </location>
</feature>
<gene>
    <name evidence="2" type="ORF">L9F63_006081</name>
</gene>
<reference evidence="2" key="2">
    <citation type="submission" date="2023-05" db="EMBL/GenBank/DDBJ databases">
        <authorList>
            <person name="Fouks B."/>
        </authorList>
    </citation>
    <scope>NUCLEOTIDE SEQUENCE</scope>
    <source>
        <strain evidence="2">Stay&amp;Tobe</strain>
        <tissue evidence="2">Testes</tissue>
    </source>
</reference>
<evidence type="ECO:0000313" key="3">
    <source>
        <dbReference type="Proteomes" id="UP001233999"/>
    </source>
</evidence>
<feature type="non-terminal residue" evidence="2">
    <location>
        <position position="1"/>
    </location>
</feature>
<organism evidence="2 3">
    <name type="scientific">Diploptera punctata</name>
    <name type="common">Pacific beetle cockroach</name>
    <dbReference type="NCBI Taxonomy" id="6984"/>
    <lineage>
        <taxon>Eukaryota</taxon>
        <taxon>Metazoa</taxon>
        <taxon>Ecdysozoa</taxon>
        <taxon>Arthropoda</taxon>
        <taxon>Hexapoda</taxon>
        <taxon>Insecta</taxon>
        <taxon>Pterygota</taxon>
        <taxon>Neoptera</taxon>
        <taxon>Polyneoptera</taxon>
        <taxon>Dictyoptera</taxon>
        <taxon>Blattodea</taxon>
        <taxon>Blaberoidea</taxon>
        <taxon>Blaberidae</taxon>
        <taxon>Diplopterinae</taxon>
        <taxon>Diploptera</taxon>
    </lineage>
</organism>